<comment type="caution">
    <text evidence="3">The sequence shown here is derived from an EMBL/GenBank/DDBJ whole genome shotgun (WGS) entry which is preliminary data.</text>
</comment>
<feature type="region of interest" description="Disordered" evidence="1">
    <location>
        <begin position="225"/>
        <end position="249"/>
    </location>
</feature>
<dbReference type="GO" id="GO:1990189">
    <property type="term" value="F:protein N-terminal-serine acetyltransferase activity"/>
    <property type="evidence" value="ECO:0007669"/>
    <property type="project" value="TreeGrafter"/>
</dbReference>
<protein>
    <submittedName>
        <fullName evidence="3">Ribosomal-protein-alanine N-acetyltransferase</fullName>
    </submittedName>
</protein>
<dbReference type="Proteomes" id="UP000233781">
    <property type="component" value="Unassembled WGS sequence"/>
</dbReference>
<dbReference type="RefSeq" id="WP_101395910.1">
    <property type="nucleotide sequence ID" value="NZ_PJNE01000001.1"/>
</dbReference>
<accession>A0A2N3YKV2</accession>
<feature type="region of interest" description="Disordered" evidence="1">
    <location>
        <begin position="1"/>
        <end position="20"/>
    </location>
</feature>
<dbReference type="InterPro" id="IPR000182">
    <property type="entry name" value="GNAT_dom"/>
</dbReference>
<sequence length="249" mass="27453">MWRRLLGEGPRREPQPAPPPEWVWPVHLTGRTPTGVDIALRPLTYADGAIFQAVRRANAEWLEPWDATAPEPDAPPRTYEELVTQYDLDGAAGRALPLAVEAGGRVVGQVNVGTVVYGSFRSCYVGYWVSRALAGQLVVPTGVALVADHLFSRVGLHRVEINIRPENTASLAVVRKLGFRFEGRRPHYLHIDGAWREHLSFALTTEDLAGETMLARLTRLTLESQSSHESLARHTEPGARPGEAPHLPS</sequence>
<reference evidence="3 4" key="1">
    <citation type="submission" date="2017-12" db="EMBL/GenBank/DDBJ databases">
        <title>Sequencing the genomes of 1000 Actinobacteria strains.</title>
        <authorList>
            <person name="Klenk H.-P."/>
        </authorList>
    </citation>
    <scope>NUCLEOTIDE SEQUENCE [LARGE SCALE GENOMIC DNA]</scope>
    <source>
        <strain evidence="3 4">DSM 12806</strain>
    </source>
</reference>
<dbReference type="AlphaFoldDB" id="A0A2N3YKV2"/>
<proteinExistence type="predicted"/>
<feature type="compositionally biased region" description="Basic and acidic residues" evidence="1">
    <location>
        <begin position="1"/>
        <end position="14"/>
    </location>
</feature>
<evidence type="ECO:0000313" key="3">
    <source>
        <dbReference type="EMBL" id="PKW27493.1"/>
    </source>
</evidence>
<organism evidence="3 4">
    <name type="scientific">Phycicoccus duodecadis</name>
    <dbReference type="NCBI Taxonomy" id="173053"/>
    <lineage>
        <taxon>Bacteria</taxon>
        <taxon>Bacillati</taxon>
        <taxon>Actinomycetota</taxon>
        <taxon>Actinomycetes</taxon>
        <taxon>Micrococcales</taxon>
        <taxon>Intrasporangiaceae</taxon>
        <taxon>Phycicoccus</taxon>
    </lineage>
</organism>
<name>A0A2N3YKV2_9MICO</name>
<gene>
    <name evidence="3" type="ORF">ATL31_2338</name>
</gene>
<dbReference type="PROSITE" id="PS51186">
    <property type="entry name" value="GNAT"/>
    <property type="match status" value="1"/>
</dbReference>
<dbReference type="Pfam" id="PF13302">
    <property type="entry name" value="Acetyltransf_3"/>
    <property type="match status" value="1"/>
</dbReference>
<evidence type="ECO:0000256" key="1">
    <source>
        <dbReference type="SAM" id="MobiDB-lite"/>
    </source>
</evidence>
<evidence type="ECO:0000259" key="2">
    <source>
        <dbReference type="PROSITE" id="PS51186"/>
    </source>
</evidence>
<dbReference type="EMBL" id="PJNE01000001">
    <property type="protein sequence ID" value="PKW27493.1"/>
    <property type="molecule type" value="Genomic_DNA"/>
</dbReference>
<dbReference type="InterPro" id="IPR016181">
    <property type="entry name" value="Acyl_CoA_acyltransferase"/>
</dbReference>
<feature type="domain" description="N-acetyltransferase" evidence="2">
    <location>
        <begin position="38"/>
        <end position="206"/>
    </location>
</feature>
<dbReference type="SUPFAM" id="SSF55729">
    <property type="entry name" value="Acyl-CoA N-acyltransferases (Nat)"/>
    <property type="match status" value="1"/>
</dbReference>
<evidence type="ECO:0000313" key="4">
    <source>
        <dbReference type="Proteomes" id="UP000233781"/>
    </source>
</evidence>
<dbReference type="PANTHER" id="PTHR43441:SF10">
    <property type="entry name" value="ACETYLTRANSFERASE"/>
    <property type="match status" value="1"/>
</dbReference>
<keyword evidence="3" id="KW-0808">Transferase</keyword>
<dbReference type="PANTHER" id="PTHR43441">
    <property type="entry name" value="RIBOSOMAL-PROTEIN-SERINE ACETYLTRANSFERASE"/>
    <property type="match status" value="1"/>
</dbReference>
<dbReference type="GO" id="GO:0008999">
    <property type="term" value="F:protein-N-terminal-alanine acetyltransferase activity"/>
    <property type="evidence" value="ECO:0007669"/>
    <property type="project" value="TreeGrafter"/>
</dbReference>
<keyword evidence="4" id="KW-1185">Reference proteome</keyword>
<dbReference type="GO" id="GO:0005737">
    <property type="term" value="C:cytoplasm"/>
    <property type="evidence" value="ECO:0007669"/>
    <property type="project" value="TreeGrafter"/>
</dbReference>
<dbReference type="OrthoDB" id="5242221at2"/>
<dbReference type="InterPro" id="IPR051908">
    <property type="entry name" value="Ribosomal_N-acetyltransferase"/>
</dbReference>
<dbReference type="Gene3D" id="3.40.630.30">
    <property type="match status" value="1"/>
</dbReference>